<keyword evidence="4" id="KW-1185">Reference proteome</keyword>
<dbReference type="InterPro" id="IPR052338">
    <property type="entry name" value="Transposase_5"/>
</dbReference>
<evidence type="ECO:0000259" key="2">
    <source>
        <dbReference type="Pfam" id="PF13358"/>
    </source>
</evidence>
<feature type="domain" description="Transposase Tc1-like" evidence="1">
    <location>
        <begin position="28"/>
        <end position="84"/>
    </location>
</feature>
<sequence length="310" mass="36044">MRPEPRNILTKHDIRRLVARLTSSYEGRKLKWKTLGQECGLDCSGDTIRRALNALGYHRSKACRKPFISQKAQSDRRKYSAEHNDKPISFWRIQMYADECSFSTADHGTKRVTRLPTERYHLDCLQWSYQSGRASIMIWGAISYNWKSQLIFLDKTTKDTGKVHKNGKLVTRTSIGPVDYRDQVLIPVVAPAFKGKKGYKGYKKGGKYVEDNAGVHGNKGVLIQCKKDLRIPVQWRPSYSPDLNPIENVWRTMKMRIRRRARPPKTVTELREAIQEEWDKLVPEDWNKYIDEMPERIAQCKARKGLATQF</sequence>
<reference evidence="3 4" key="1">
    <citation type="journal article" date="2018" name="Nat. Ecol. Evol.">
        <title>Pezizomycetes genomes reveal the molecular basis of ectomycorrhizal truffle lifestyle.</title>
        <authorList>
            <person name="Murat C."/>
            <person name="Payen T."/>
            <person name="Noel B."/>
            <person name="Kuo A."/>
            <person name="Morin E."/>
            <person name="Chen J."/>
            <person name="Kohler A."/>
            <person name="Krizsan K."/>
            <person name="Balestrini R."/>
            <person name="Da Silva C."/>
            <person name="Montanini B."/>
            <person name="Hainaut M."/>
            <person name="Levati E."/>
            <person name="Barry K.W."/>
            <person name="Belfiori B."/>
            <person name="Cichocki N."/>
            <person name="Clum A."/>
            <person name="Dockter R.B."/>
            <person name="Fauchery L."/>
            <person name="Guy J."/>
            <person name="Iotti M."/>
            <person name="Le Tacon F."/>
            <person name="Lindquist E.A."/>
            <person name="Lipzen A."/>
            <person name="Malagnac F."/>
            <person name="Mello A."/>
            <person name="Molinier V."/>
            <person name="Miyauchi S."/>
            <person name="Poulain J."/>
            <person name="Riccioni C."/>
            <person name="Rubini A."/>
            <person name="Sitrit Y."/>
            <person name="Splivallo R."/>
            <person name="Traeger S."/>
            <person name="Wang M."/>
            <person name="Zifcakova L."/>
            <person name="Wipf D."/>
            <person name="Zambonelli A."/>
            <person name="Paolocci F."/>
            <person name="Nowrousian M."/>
            <person name="Ottonello S."/>
            <person name="Baldrian P."/>
            <person name="Spatafora J.W."/>
            <person name="Henrissat B."/>
            <person name="Nagy L.G."/>
            <person name="Aury J.M."/>
            <person name="Wincker P."/>
            <person name="Grigoriev I.V."/>
            <person name="Bonfante P."/>
            <person name="Martin F.M."/>
        </authorList>
    </citation>
    <scope>NUCLEOTIDE SEQUENCE [LARGE SCALE GENOMIC DNA]</scope>
    <source>
        <strain evidence="3 4">RN42</strain>
    </source>
</reference>
<dbReference type="STRING" id="1160509.A0A3N4HDM0"/>
<organism evidence="3 4">
    <name type="scientific">Ascobolus immersus RN42</name>
    <dbReference type="NCBI Taxonomy" id="1160509"/>
    <lineage>
        <taxon>Eukaryota</taxon>
        <taxon>Fungi</taxon>
        <taxon>Dikarya</taxon>
        <taxon>Ascomycota</taxon>
        <taxon>Pezizomycotina</taxon>
        <taxon>Pezizomycetes</taxon>
        <taxon>Pezizales</taxon>
        <taxon>Ascobolaceae</taxon>
        <taxon>Ascobolus</taxon>
    </lineage>
</organism>
<evidence type="ECO:0000313" key="4">
    <source>
        <dbReference type="Proteomes" id="UP000275078"/>
    </source>
</evidence>
<proteinExistence type="predicted"/>
<dbReference type="OrthoDB" id="5410741at2759"/>
<dbReference type="EMBL" id="ML119970">
    <property type="protein sequence ID" value="RPA71118.1"/>
    <property type="molecule type" value="Genomic_DNA"/>
</dbReference>
<dbReference type="InterPro" id="IPR036397">
    <property type="entry name" value="RNaseH_sf"/>
</dbReference>
<protein>
    <recommendedName>
        <fullName evidence="5">Tc1-like transposase DDE domain-containing protein</fullName>
    </recommendedName>
</protein>
<evidence type="ECO:0000313" key="3">
    <source>
        <dbReference type="EMBL" id="RPA71118.1"/>
    </source>
</evidence>
<dbReference type="GO" id="GO:0006313">
    <property type="term" value="P:DNA transposition"/>
    <property type="evidence" value="ECO:0007669"/>
    <property type="project" value="InterPro"/>
</dbReference>
<dbReference type="InterPro" id="IPR002492">
    <property type="entry name" value="Transposase_Tc1-like"/>
</dbReference>
<dbReference type="GO" id="GO:0015074">
    <property type="term" value="P:DNA integration"/>
    <property type="evidence" value="ECO:0007669"/>
    <property type="project" value="InterPro"/>
</dbReference>
<dbReference type="PANTHER" id="PTHR23022:SF119">
    <property type="entry name" value="TC1-LIKE TRANSPOSASE DDE DOMAIN-CONTAINING PROTEIN"/>
    <property type="match status" value="1"/>
</dbReference>
<evidence type="ECO:0000259" key="1">
    <source>
        <dbReference type="Pfam" id="PF01498"/>
    </source>
</evidence>
<dbReference type="PANTHER" id="PTHR23022">
    <property type="entry name" value="TRANSPOSABLE ELEMENT-RELATED"/>
    <property type="match status" value="1"/>
</dbReference>
<dbReference type="Pfam" id="PF13358">
    <property type="entry name" value="DDE_3"/>
    <property type="match status" value="1"/>
</dbReference>
<dbReference type="GO" id="GO:0003677">
    <property type="term" value="F:DNA binding"/>
    <property type="evidence" value="ECO:0007669"/>
    <property type="project" value="InterPro"/>
</dbReference>
<gene>
    <name evidence="3" type="ORF">BJ508DRAFT_218412</name>
</gene>
<dbReference type="Gene3D" id="3.30.420.10">
    <property type="entry name" value="Ribonuclease H-like superfamily/Ribonuclease H"/>
    <property type="match status" value="1"/>
</dbReference>
<dbReference type="AlphaFoldDB" id="A0A3N4HDM0"/>
<dbReference type="Pfam" id="PF01498">
    <property type="entry name" value="HTH_Tnp_Tc3_2"/>
    <property type="match status" value="1"/>
</dbReference>
<dbReference type="Proteomes" id="UP000275078">
    <property type="component" value="Unassembled WGS sequence"/>
</dbReference>
<feature type="domain" description="Tc1-like transposase DDE" evidence="2">
    <location>
        <begin position="209"/>
        <end position="269"/>
    </location>
</feature>
<name>A0A3N4HDM0_ASCIM</name>
<accession>A0A3N4HDM0</accession>
<dbReference type="InterPro" id="IPR038717">
    <property type="entry name" value="Tc1-like_DDE_dom"/>
</dbReference>
<evidence type="ECO:0008006" key="5">
    <source>
        <dbReference type="Google" id="ProtNLM"/>
    </source>
</evidence>